<reference evidence="1" key="1">
    <citation type="submission" date="2025-08" db="UniProtKB">
        <authorList>
            <consortium name="Ensembl"/>
        </authorList>
    </citation>
    <scope>IDENTIFICATION</scope>
</reference>
<evidence type="ECO:0000313" key="1">
    <source>
        <dbReference type="Ensembl" id="ENSSANP00000072321.1"/>
    </source>
</evidence>
<reference evidence="1" key="2">
    <citation type="submission" date="2025-09" db="UniProtKB">
        <authorList>
            <consortium name="Ensembl"/>
        </authorList>
    </citation>
    <scope>IDENTIFICATION</scope>
</reference>
<dbReference type="Ensembl" id="ENSSANT00000076887.1">
    <property type="protein sequence ID" value="ENSSANP00000072321.1"/>
    <property type="gene ID" value="ENSSANG00000036094.1"/>
</dbReference>
<protein>
    <submittedName>
        <fullName evidence="1">Uncharacterized protein</fullName>
    </submittedName>
</protein>
<dbReference type="AlphaFoldDB" id="A0A671QQ29"/>
<name>A0A671QQ29_9TELE</name>
<sequence length="124" mass="14047">MNCVWLERKTHTVQSLFLSVQCNRSGDHSGHCINMEVLPVSISCSSLQEAVPDLSIHPLILVCGKHFIHHQPRWLFLAIGRPHKDRPVIIDIYDGDLKTGGSPEWRSAMIGRHHSQIKPLKTLQ</sequence>
<evidence type="ECO:0000313" key="2">
    <source>
        <dbReference type="Proteomes" id="UP000472260"/>
    </source>
</evidence>
<proteinExistence type="predicted"/>
<accession>A0A671QQ29</accession>
<dbReference type="Proteomes" id="UP000472260">
    <property type="component" value="Unassembled WGS sequence"/>
</dbReference>
<organism evidence="1 2">
    <name type="scientific">Sinocyclocheilus anshuiensis</name>
    <dbReference type="NCBI Taxonomy" id="1608454"/>
    <lineage>
        <taxon>Eukaryota</taxon>
        <taxon>Metazoa</taxon>
        <taxon>Chordata</taxon>
        <taxon>Craniata</taxon>
        <taxon>Vertebrata</taxon>
        <taxon>Euteleostomi</taxon>
        <taxon>Actinopterygii</taxon>
        <taxon>Neopterygii</taxon>
        <taxon>Teleostei</taxon>
        <taxon>Ostariophysi</taxon>
        <taxon>Cypriniformes</taxon>
        <taxon>Cyprinidae</taxon>
        <taxon>Cyprininae</taxon>
        <taxon>Sinocyclocheilus</taxon>
    </lineage>
</organism>
<keyword evidence="2" id="KW-1185">Reference proteome</keyword>